<dbReference type="SUPFAM" id="SSF50037">
    <property type="entry name" value="C-terminal domain of transcriptional repressors"/>
    <property type="match status" value="1"/>
</dbReference>
<protein>
    <submittedName>
        <fullName evidence="3">FeoA family protein</fullName>
    </submittedName>
</protein>
<keyword evidence="1" id="KW-0408">Iron</keyword>
<feature type="domain" description="Ferrous iron transporter FeoA-like" evidence="2">
    <location>
        <begin position="2"/>
        <end position="74"/>
    </location>
</feature>
<proteinExistence type="predicted"/>
<dbReference type="Pfam" id="PF04023">
    <property type="entry name" value="FeoA"/>
    <property type="match status" value="1"/>
</dbReference>
<evidence type="ECO:0000259" key="2">
    <source>
        <dbReference type="SMART" id="SM00899"/>
    </source>
</evidence>
<accession>A0ABT7UDH0</accession>
<dbReference type="InterPro" id="IPR008988">
    <property type="entry name" value="Transcriptional_repressor_C"/>
</dbReference>
<reference evidence="4" key="1">
    <citation type="submission" date="2023-06" db="EMBL/GenBank/DDBJ databases">
        <title>Identification and characterization of horizontal gene transfer across gut microbiota members of farm animals based on homology search.</title>
        <authorList>
            <person name="Zeman M."/>
            <person name="Kubasova T."/>
            <person name="Jahodarova E."/>
            <person name="Nykrynova M."/>
            <person name="Rychlik I."/>
        </authorList>
    </citation>
    <scope>NUCLEOTIDE SEQUENCE [LARGE SCALE GENOMIC DNA]</scope>
    <source>
        <strain evidence="4">ET39</strain>
    </source>
</reference>
<evidence type="ECO:0000313" key="3">
    <source>
        <dbReference type="EMBL" id="MDM8157664.1"/>
    </source>
</evidence>
<keyword evidence="4" id="KW-1185">Reference proteome</keyword>
<dbReference type="PANTHER" id="PTHR42954">
    <property type="entry name" value="FE(2+) TRANSPORT PROTEIN A"/>
    <property type="match status" value="1"/>
</dbReference>
<dbReference type="Proteomes" id="UP001529340">
    <property type="component" value="Unassembled WGS sequence"/>
</dbReference>
<dbReference type="SMART" id="SM00899">
    <property type="entry name" value="FeoA"/>
    <property type="match status" value="1"/>
</dbReference>
<dbReference type="InterPro" id="IPR038157">
    <property type="entry name" value="FeoA_core_dom"/>
</dbReference>
<comment type="caution">
    <text evidence="3">The sequence shown here is derived from an EMBL/GenBank/DDBJ whole genome shotgun (WGS) entry which is preliminary data.</text>
</comment>
<dbReference type="RefSeq" id="WP_289608109.1">
    <property type="nucleotide sequence ID" value="NZ_JAUDCG010000038.1"/>
</dbReference>
<gene>
    <name evidence="3" type="ORF">QUV96_08440</name>
</gene>
<organism evidence="3 4">
    <name type="scientific">Amedibacillus dolichus</name>
    <dbReference type="NCBI Taxonomy" id="31971"/>
    <lineage>
        <taxon>Bacteria</taxon>
        <taxon>Bacillati</taxon>
        <taxon>Bacillota</taxon>
        <taxon>Erysipelotrichia</taxon>
        <taxon>Erysipelotrichales</taxon>
        <taxon>Erysipelotrichaceae</taxon>
        <taxon>Amedibacillus</taxon>
    </lineage>
</organism>
<evidence type="ECO:0000313" key="4">
    <source>
        <dbReference type="Proteomes" id="UP001529340"/>
    </source>
</evidence>
<dbReference type="InterPro" id="IPR052713">
    <property type="entry name" value="FeoA"/>
</dbReference>
<dbReference type="PANTHER" id="PTHR42954:SF2">
    <property type="entry name" value="FE(2+) TRANSPORT PROTEIN A"/>
    <property type="match status" value="1"/>
</dbReference>
<name>A0ABT7UDH0_9FIRM</name>
<dbReference type="Gene3D" id="2.30.30.90">
    <property type="match status" value="1"/>
</dbReference>
<dbReference type="EMBL" id="JAUDCG010000038">
    <property type="protein sequence ID" value="MDM8157664.1"/>
    <property type="molecule type" value="Genomic_DNA"/>
</dbReference>
<dbReference type="InterPro" id="IPR007167">
    <property type="entry name" value="Fe-transptr_FeoA-like"/>
</dbReference>
<reference evidence="3 4" key="2">
    <citation type="submission" date="2023-06" db="EMBL/GenBank/DDBJ databases">
        <title>Identification and characterization of horizontal gene transfer across gut microbiota members of farm animals based on homology search.</title>
        <authorList>
            <person name="Schwarzerova J."/>
            <person name="Nykrynova M."/>
            <person name="Jureckova K."/>
            <person name="Cejkova D."/>
            <person name="Rychlik I."/>
        </authorList>
    </citation>
    <scope>NUCLEOTIDE SEQUENCE [LARGE SCALE GENOMIC DNA]</scope>
    <source>
        <strain evidence="3 4">ET39</strain>
    </source>
</reference>
<evidence type="ECO:0000256" key="1">
    <source>
        <dbReference type="ARBA" id="ARBA00023004"/>
    </source>
</evidence>
<sequence length="75" mass="8267">MSTLDSLVPGESGIIVSVGGSGALRHRLLDMGLTPRTAVRVERIAPMGDPMELYLRGYRLTLRKEDASKIEVEKR</sequence>